<dbReference type="RefSeq" id="WP_111284313.1">
    <property type="nucleotide sequence ID" value="NZ_CP147988.1"/>
</dbReference>
<keyword evidence="3 5" id="KW-0808">Transferase</keyword>
<dbReference type="PANTHER" id="PTHR43179:SF12">
    <property type="entry name" value="GALACTOFURANOSYLTRANSFERASE GLFT2"/>
    <property type="match status" value="1"/>
</dbReference>
<evidence type="ECO:0000256" key="1">
    <source>
        <dbReference type="ARBA" id="ARBA00006739"/>
    </source>
</evidence>
<proteinExistence type="inferred from homology"/>
<name>A0ABZ2QI97_9FLAO</name>
<feature type="domain" description="Glycosyltransferase 2-like" evidence="4">
    <location>
        <begin position="22"/>
        <end position="151"/>
    </location>
</feature>
<evidence type="ECO:0000313" key="5">
    <source>
        <dbReference type="EMBL" id="WXK51938.1"/>
    </source>
</evidence>
<sequence>MTIKTNLTNDFSTKDLNPKVYIVILNYRRTPDTIECIESLLEINYSNYQVLVIDNSEIESPFQNLLDWASLKKIEFDQTDEKRLNLIENQKQIVFIKSEKNKGFASGNNIGLRAILDAQKGDSYIWLLNNDTIVDKDSLKEQILYLMQNQHSKIGILGSKLIYYFKRDSLQAVGGRFNKKFFISEHIGEGESTIKSKSKFEKIDYVIGASMFVTYKFLKEVGTLNEDFFLYYEELDWAYRAQEKGWFLDWCPDSLVFHKEGASIGSSYDSKKKSFFSEVQIFKSRKIFVKKYYRLKLRFYISSLLLILNRVRKGKFKLGVELLKITFNK</sequence>
<dbReference type="Gene3D" id="3.90.550.10">
    <property type="entry name" value="Spore Coat Polysaccharide Biosynthesis Protein SpsA, Chain A"/>
    <property type="match status" value="1"/>
</dbReference>
<dbReference type="GO" id="GO:0016757">
    <property type="term" value="F:glycosyltransferase activity"/>
    <property type="evidence" value="ECO:0007669"/>
    <property type="project" value="UniProtKB-KW"/>
</dbReference>
<dbReference type="EMBL" id="CP147988">
    <property type="protein sequence ID" value="WXK51938.1"/>
    <property type="molecule type" value="Genomic_DNA"/>
</dbReference>
<protein>
    <submittedName>
        <fullName evidence="5">Glycosyltransferase family 2 protein</fullName>
        <ecNumber evidence="5">2.4.-.-</ecNumber>
    </submittedName>
</protein>
<keyword evidence="6" id="KW-1185">Reference proteome</keyword>
<gene>
    <name evidence="5" type="ORF">V6624_09875</name>
</gene>
<accession>A0ABZ2QI97</accession>
<evidence type="ECO:0000259" key="4">
    <source>
        <dbReference type="Pfam" id="PF00535"/>
    </source>
</evidence>
<dbReference type="InterPro" id="IPR029044">
    <property type="entry name" value="Nucleotide-diphossugar_trans"/>
</dbReference>
<organism evidence="5 6">
    <name type="scientific">Flavobacterium ginsenosidimutans</name>
    <dbReference type="NCBI Taxonomy" id="687844"/>
    <lineage>
        <taxon>Bacteria</taxon>
        <taxon>Pseudomonadati</taxon>
        <taxon>Bacteroidota</taxon>
        <taxon>Flavobacteriia</taxon>
        <taxon>Flavobacteriales</taxon>
        <taxon>Flavobacteriaceae</taxon>
        <taxon>Flavobacterium</taxon>
    </lineage>
</organism>
<keyword evidence="2 5" id="KW-0328">Glycosyltransferase</keyword>
<comment type="similarity">
    <text evidence="1">Belongs to the glycosyltransferase 2 family.</text>
</comment>
<evidence type="ECO:0000256" key="2">
    <source>
        <dbReference type="ARBA" id="ARBA00022676"/>
    </source>
</evidence>
<dbReference type="Pfam" id="PF00535">
    <property type="entry name" value="Glycos_transf_2"/>
    <property type="match status" value="1"/>
</dbReference>
<evidence type="ECO:0000256" key="3">
    <source>
        <dbReference type="ARBA" id="ARBA00022679"/>
    </source>
</evidence>
<dbReference type="InterPro" id="IPR001173">
    <property type="entry name" value="Glyco_trans_2-like"/>
</dbReference>
<dbReference type="SUPFAM" id="SSF53448">
    <property type="entry name" value="Nucleotide-diphospho-sugar transferases"/>
    <property type="match status" value="1"/>
</dbReference>
<dbReference type="Proteomes" id="UP001447857">
    <property type="component" value="Chromosome"/>
</dbReference>
<dbReference type="EC" id="2.4.-.-" evidence="5"/>
<reference evidence="5 6" key="1">
    <citation type="submission" date="2024-02" db="EMBL/GenBank/DDBJ databases">
        <title>complete genome of Flavobacterium ginsenosidimutans Str. YTB16.</title>
        <authorList>
            <person name="Wang Q."/>
        </authorList>
    </citation>
    <scope>NUCLEOTIDE SEQUENCE [LARGE SCALE GENOMIC DNA]</scope>
    <source>
        <strain evidence="5 6">YTB16</strain>
    </source>
</reference>
<dbReference type="PANTHER" id="PTHR43179">
    <property type="entry name" value="RHAMNOSYLTRANSFERASE WBBL"/>
    <property type="match status" value="1"/>
</dbReference>
<evidence type="ECO:0000313" key="6">
    <source>
        <dbReference type="Proteomes" id="UP001447857"/>
    </source>
</evidence>
<dbReference type="CDD" id="cd04186">
    <property type="entry name" value="GT_2_like_c"/>
    <property type="match status" value="1"/>
</dbReference>